<dbReference type="STRING" id="1220924.W2S7W9"/>
<dbReference type="PANTHER" id="PTHR47668:SF1">
    <property type="entry name" value="DIENELACTONE HYDROLASE DOMAIN-CONTAINING PROTEIN-RELATED"/>
    <property type="match status" value="1"/>
</dbReference>
<dbReference type="InParanoid" id="W2S7W9"/>
<evidence type="ECO:0000259" key="1">
    <source>
        <dbReference type="Pfam" id="PF01738"/>
    </source>
</evidence>
<dbReference type="Gene3D" id="3.40.50.1820">
    <property type="entry name" value="alpha/beta hydrolase"/>
    <property type="match status" value="1"/>
</dbReference>
<dbReference type="GeneID" id="19978218"/>
<dbReference type="GO" id="GO:0016787">
    <property type="term" value="F:hydrolase activity"/>
    <property type="evidence" value="ECO:0007669"/>
    <property type="project" value="InterPro"/>
</dbReference>
<dbReference type="SUPFAM" id="SSF53474">
    <property type="entry name" value="alpha/beta-Hydrolases"/>
    <property type="match status" value="1"/>
</dbReference>
<dbReference type="AlphaFoldDB" id="W2S7W9"/>
<dbReference type="eggNOG" id="KOG3043">
    <property type="taxonomic scope" value="Eukaryota"/>
</dbReference>
<dbReference type="Pfam" id="PF01738">
    <property type="entry name" value="DLH"/>
    <property type="match status" value="1"/>
</dbReference>
<dbReference type="OrthoDB" id="2147163at2759"/>
<dbReference type="VEuPathDB" id="FungiDB:HMPREF1541_10879"/>
<evidence type="ECO:0000313" key="3">
    <source>
        <dbReference type="Proteomes" id="UP000030752"/>
    </source>
</evidence>
<dbReference type="Proteomes" id="UP000030752">
    <property type="component" value="Unassembled WGS sequence"/>
</dbReference>
<feature type="domain" description="Dienelactone hydrolase" evidence="1">
    <location>
        <begin position="84"/>
        <end position="237"/>
    </location>
</feature>
<sequence length="264" mass="29547">MSFSTQTKACCSRPPVILRGGYDYNERGEYTDFNGMKTYVTGNPDATRGIFLCYDVFGLFIQAIKGADILAWGSTETPDSAGDYKVFMPDFWGDHPQDLTIFPPKTPQQRQAVMAFMTGPANPQTVLPSMEPLHAAFQKHSPGITTWSIVGFCWGVKMAALMTTAGTKYKAAAGCHPSLMDVQDAKQVTVPFCVLPSQDENPQLVDAWFHEIKAKNPDSYLETFGDQVHGWMTSRHVADFNVLHSYEEYLRGYRIMRTFLSAHM</sequence>
<proteinExistence type="predicted"/>
<dbReference type="PANTHER" id="PTHR47668">
    <property type="entry name" value="DIENELACTONE HYDROLASE FAMILY PROTEIN (AFU_ORTHOLOGUE AFUA_6G01940)"/>
    <property type="match status" value="1"/>
</dbReference>
<dbReference type="HOGENOM" id="CLU_054590_0_0_1"/>
<dbReference type="InterPro" id="IPR002925">
    <property type="entry name" value="Dienelactn_hydro"/>
</dbReference>
<dbReference type="RefSeq" id="XP_008713770.1">
    <property type="nucleotide sequence ID" value="XM_008715548.1"/>
</dbReference>
<dbReference type="EMBL" id="KB822716">
    <property type="protein sequence ID" value="ETN44014.1"/>
    <property type="molecule type" value="Genomic_DNA"/>
</dbReference>
<protein>
    <recommendedName>
        <fullName evidence="1">Dienelactone hydrolase domain-containing protein</fullName>
    </recommendedName>
</protein>
<reference evidence="2 3" key="1">
    <citation type="submission" date="2013-03" db="EMBL/GenBank/DDBJ databases">
        <title>The Genome Sequence of Phialophora europaea CBS 101466.</title>
        <authorList>
            <consortium name="The Broad Institute Genomics Platform"/>
            <person name="Cuomo C."/>
            <person name="de Hoog S."/>
            <person name="Gorbushina A."/>
            <person name="Walker B."/>
            <person name="Young S.K."/>
            <person name="Zeng Q."/>
            <person name="Gargeya S."/>
            <person name="Fitzgerald M."/>
            <person name="Haas B."/>
            <person name="Abouelleil A."/>
            <person name="Allen A.W."/>
            <person name="Alvarado L."/>
            <person name="Arachchi H.M."/>
            <person name="Berlin A.M."/>
            <person name="Chapman S.B."/>
            <person name="Gainer-Dewar J."/>
            <person name="Goldberg J."/>
            <person name="Griggs A."/>
            <person name="Gujja S."/>
            <person name="Hansen M."/>
            <person name="Howarth C."/>
            <person name="Imamovic A."/>
            <person name="Ireland A."/>
            <person name="Larimer J."/>
            <person name="McCowan C."/>
            <person name="Murphy C."/>
            <person name="Pearson M."/>
            <person name="Poon T.W."/>
            <person name="Priest M."/>
            <person name="Roberts A."/>
            <person name="Saif S."/>
            <person name="Shea T."/>
            <person name="Sisk P."/>
            <person name="Sykes S."/>
            <person name="Wortman J."/>
            <person name="Nusbaum C."/>
            <person name="Birren B."/>
        </authorList>
    </citation>
    <scope>NUCLEOTIDE SEQUENCE [LARGE SCALE GENOMIC DNA]</scope>
    <source>
        <strain evidence="2 3">CBS 101466</strain>
    </source>
</reference>
<evidence type="ECO:0000313" key="2">
    <source>
        <dbReference type="EMBL" id="ETN44014.1"/>
    </source>
</evidence>
<accession>W2S7W9</accession>
<dbReference type="InterPro" id="IPR029058">
    <property type="entry name" value="AB_hydrolase_fold"/>
</dbReference>
<keyword evidence="3" id="KW-1185">Reference proteome</keyword>
<name>W2S7W9_CYPE1</name>
<gene>
    <name evidence="2" type="ORF">HMPREF1541_10879</name>
</gene>
<organism evidence="2 3">
    <name type="scientific">Cyphellophora europaea (strain CBS 101466)</name>
    <name type="common">Phialophora europaea</name>
    <dbReference type="NCBI Taxonomy" id="1220924"/>
    <lineage>
        <taxon>Eukaryota</taxon>
        <taxon>Fungi</taxon>
        <taxon>Dikarya</taxon>
        <taxon>Ascomycota</taxon>
        <taxon>Pezizomycotina</taxon>
        <taxon>Eurotiomycetes</taxon>
        <taxon>Chaetothyriomycetidae</taxon>
        <taxon>Chaetothyriales</taxon>
        <taxon>Cyphellophoraceae</taxon>
        <taxon>Cyphellophora</taxon>
    </lineage>
</organism>